<evidence type="ECO:0000313" key="2">
    <source>
        <dbReference type="Proteomes" id="UP000525389"/>
    </source>
</evidence>
<evidence type="ECO:0000313" key="1">
    <source>
        <dbReference type="EMBL" id="MBB5235940.1"/>
    </source>
</evidence>
<proteinExistence type="predicted"/>
<name>A0A7W8LRR9_9DEIO</name>
<dbReference type="RefSeq" id="WP_184031556.1">
    <property type="nucleotide sequence ID" value="NZ_JACHFN010000018.1"/>
</dbReference>
<dbReference type="Proteomes" id="UP000525389">
    <property type="component" value="Unassembled WGS sequence"/>
</dbReference>
<dbReference type="AlphaFoldDB" id="A0A7W8LRR9"/>
<protein>
    <submittedName>
        <fullName evidence="1">Uncharacterized protein</fullName>
    </submittedName>
</protein>
<accession>A0A7W8LRR9</accession>
<reference evidence="1 2" key="1">
    <citation type="submission" date="2020-08" db="EMBL/GenBank/DDBJ databases">
        <title>Genomic Encyclopedia of Type Strains, Phase IV (KMG-IV): sequencing the most valuable type-strain genomes for metagenomic binning, comparative biology and taxonomic classification.</title>
        <authorList>
            <person name="Goeker M."/>
        </authorList>
    </citation>
    <scope>NUCLEOTIDE SEQUENCE [LARGE SCALE GENOMIC DNA]</scope>
    <source>
        <strain evidence="1 2">DSM 101791</strain>
    </source>
</reference>
<comment type="caution">
    <text evidence="1">The sequence shown here is derived from an EMBL/GenBank/DDBJ whole genome shotgun (WGS) entry which is preliminary data.</text>
</comment>
<sequence>MTDFSKIHWQPIEGLALLTEMVDGLLEETQRFHATLSQARERPQVLGTAILDRAVQQYGERASWLDVYAEQFRRWQALPLTPPQQQEVDRLSREVEATRPVVGQVLALVEELRFESAHRRRERSAAEQALAELIGVPTSGDL</sequence>
<organism evidence="1 2">
    <name type="scientific">Deinococcus budaensis</name>
    <dbReference type="NCBI Taxonomy" id="1665626"/>
    <lineage>
        <taxon>Bacteria</taxon>
        <taxon>Thermotogati</taxon>
        <taxon>Deinococcota</taxon>
        <taxon>Deinococci</taxon>
        <taxon>Deinococcales</taxon>
        <taxon>Deinococcaceae</taxon>
        <taxon>Deinococcus</taxon>
    </lineage>
</organism>
<keyword evidence="2" id="KW-1185">Reference proteome</keyword>
<gene>
    <name evidence="1" type="ORF">HNQ09_003404</name>
</gene>
<dbReference type="EMBL" id="JACHFN010000018">
    <property type="protein sequence ID" value="MBB5235940.1"/>
    <property type="molecule type" value="Genomic_DNA"/>
</dbReference>